<dbReference type="STRING" id="1385521.N803_08385"/>
<proteinExistence type="predicted"/>
<evidence type="ECO:0000256" key="1">
    <source>
        <dbReference type="SAM" id="MobiDB-lite"/>
    </source>
</evidence>
<dbReference type="Pfam" id="PF11298">
    <property type="entry name" value="DUF3099"/>
    <property type="match status" value="1"/>
</dbReference>
<evidence type="ECO:0000313" key="4">
    <source>
        <dbReference type="Proteomes" id="UP000030011"/>
    </source>
</evidence>
<evidence type="ECO:0000256" key="2">
    <source>
        <dbReference type="SAM" id="Phobius"/>
    </source>
</evidence>
<feature type="transmembrane region" description="Helical" evidence="2">
    <location>
        <begin position="29"/>
        <end position="46"/>
    </location>
</feature>
<dbReference type="AlphaFoldDB" id="A0A0A0JSX0"/>
<comment type="caution">
    <text evidence="3">The sequence shown here is derived from an EMBL/GenBank/DDBJ whole genome shotgun (WGS) entry which is preliminary data.</text>
</comment>
<protein>
    <recommendedName>
        <fullName evidence="5">DUF3099 domain-containing protein</fullName>
    </recommendedName>
</protein>
<dbReference type="RefSeq" id="WP_052111810.1">
    <property type="nucleotide sequence ID" value="NZ_AVPK01000002.1"/>
</dbReference>
<organism evidence="3 4">
    <name type="scientific">Knoellia subterranea KCTC 19937</name>
    <dbReference type="NCBI Taxonomy" id="1385521"/>
    <lineage>
        <taxon>Bacteria</taxon>
        <taxon>Bacillati</taxon>
        <taxon>Actinomycetota</taxon>
        <taxon>Actinomycetes</taxon>
        <taxon>Micrococcales</taxon>
        <taxon>Intrasporangiaceae</taxon>
        <taxon>Knoellia</taxon>
    </lineage>
</organism>
<keyword evidence="2" id="KW-1133">Transmembrane helix</keyword>
<gene>
    <name evidence="3" type="ORF">N803_08385</name>
</gene>
<evidence type="ECO:0000313" key="3">
    <source>
        <dbReference type="EMBL" id="KGN38736.1"/>
    </source>
</evidence>
<name>A0A0A0JSX0_9MICO</name>
<feature type="transmembrane region" description="Helical" evidence="2">
    <location>
        <begin position="52"/>
        <end position="72"/>
    </location>
</feature>
<dbReference type="Proteomes" id="UP000030011">
    <property type="component" value="Unassembled WGS sequence"/>
</dbReference>
<accession>A0A0A0JSX0</accession>
<keyword evidence="2" id="KW-0472">Membrane</keyword>
<dbReference type="InterPro" id="IPR021449">
    <property type="entry name" value="DUF3099"/>
</dbReference>
<dbReference type="EMBL" id="AVPK01000002">
    <property type="protein sequence ID" value="KGN38736.1"/>
    <property type="molecule type" value="Genomic_DNA"/>
</dbReference>
<keyword evidence="4" id="KW-1185">Reference proteome</keyword>
<reference evidence="3 4" key="1">
    <citation type="submission" date="2013-08" db="EMBL/GenBank/DDBJ databases">
        <title>The genome sequence of Knoellia subterranea.</title>
        <authorList>
            <person name="Zhu W."/>
            <person name="Wang G."/>
        </authorList>
    </citation>
    <scope>NUCLEOTIDE SEQUENCE [LARGE SCALE GENOMIC DNA]</scope>
    <source>
        <strain evidence="3 4">KCTC 19937</strain>
    </source>
</reference>
<feature type="region of interest" description="Disordered" evidence="1">
    <location>
        <begin position="1"/>
        <end position="20"/>
    </location>
</feature>
<keyword evidence="2" id="KW-0812">Transmembrane</keyword>
<dbReference type="OrthoDB" id="4229919at2"/>
<dbReference type="eggNOG" id="ENOG5033AAH">
    <property type="taxonomic scope" value="Bacteria"/>
</dbReference>
<evidence type="ECO:0008006" key="5">
    <source>
        <dbReference type="Google" id="ProtNLM"/>
    </source>
</evidence>
<sequence length="98" mass="10924">MSTIRRGEPTVQSVTSARSRADDDINARMKHYLVTMGIRTACFFLAVVTQGWVRWTCVALAVVLPYIAVLFANARSPRAAGRLAPVTPQEPHREQLEK</sequence>